<name>R7ABH0_9FIRM</name>
<dbReference type="Pfam" id="PF00005">
    <property type="entry name" value="ABC_tran"/>
    <property type="match status" value="1"/>
</dbReference>
<keyword evidence="4" id="KW-0067">ATP-binding</keyword>
<comment type="similarity">
    <text evidence="1">Belongs to the ABC transporter superfamily.</text>
</comment>
<dbReference type="GO" id="GO:0016887">
    <property type="term" value="F:ATP hydrolysis activity"/>
    <property type="evidence" value="ECO:0007669"/>
    <property type="project" value="InterPro"/>
</dbReference>
<proteinExistence type="inferred from homology"/>
<dbReference type="InterPro" id="IPR050683">
    <property type="entry name" value="Bact_Polysacc_Export_ATP-bd"/>
</dbReference>
<dbReference type="PROSITE" id="PS50893">
    <property type="entry name" value="ABC_TRANSPORTER_2"/>
    <property type="match status" value="1"/>
</dbReference>
<dbReference type="SMART" id="SM00382">
    <property type="entry name" value="AAA"/>
    <property type="match status" value="1"/>
</dbReference>
<reference evidence="6" key="1">
    <citation type="submission" date="2012-11" db="EMBL/GenBank/DDBJ databases">
        <title>Dependencies among metagenomic species, viruses, plasmids and units of genetic variation.</title>
        <authorList>
            <person name="Nielsen H.B."/>
            <person name="Almeida M."/>
            <person name="Juncker A.S."/>
            <person name="Rasmussen S."/>
            <person name="Li J."/>
            <person name="Sunagawa S."/>
            <person name="Plichta D."/>
            <person name="Gautier L."/>
            <person name="Le Chatelier E."/>
            <person name="Peletier E."/>
            <person name="Bonde I."/>
            <person name="Nielsen T."/>
            <person name="Manichanh C."/>
            <person name="Arumugam M."/>
            <person name="Batto J."/>
            <person name="Santos M.B.Q.D."/>
            <person name="Blom N."/>
            <person name="Borruel N."/>
            <person name="Burgdorf K.S."/>
            <person name="Boumezbeur F."/>
            <person name="Casellas F."/>
            <person name="Dore J."/>
            <person name="Guarner F."/>
            <person name="Hansen T."/>
            <person name="Hildebrand F."/>
            <person name="Kaas R.S."/>
            <person name="Kennedy S."/>
            <person name="Kristiansen K."/>
            <person name="Kultima J.R."/>
            <person name="Leonard P."/>
            <person name="Levenez F."/>
            <person name="Lund O."/>
            <person name="Moumen B."/>
            <person name="Le Paslier D."/>
            <person name="Pons N."/>
            <person name="Pedersen O."/>
            <person name="Prifti E."/>
            <person name="Qin J."/>
            <person name="Raes J."/>
            <person name="Tap J."/>
            <person name="Tims S."/>
            <person name="Ussery D.W."/>
            <person name="Yamada T."/>
            <person name="MetaHit consortium"/>
            <person name="Renault P."/>
            <person name="Sicheritz-Ponten T."/>
            <person name="Bork P."/>
            <person name="Wang J."/>
            <person name="Brunak S."/>
            <person name="Ehrlich S.D."/>
        </authorList>
    </citation>
    <scope>NUCLEOTIDE SEQUENCE [LARGE SCALE GENOMIC DNA]</scope>
</reference>
<gene>
    <name evidence="6" type="ORF">BN656_00442</name>
</gene>
<dbReference type="InterPro" id="IPR015860">
    <property type="entry name" value="ABC_transpr_TagH-like"/>
</dbReference>
<evidence type="ECO:0000259" key="5">
    <source>
        <dbReference type="PROSITE" id="PS50893"/>
    </source>
</evidence>
<sequence length="380" mass="42202">MENEKKETKPAIIVNNVSMRFKISTGNVSGLKEFIINKISHKSTYRKFYALRNVSFEVNKGEVVGIIGTNGSGKSTLLRIISGALKPTSGNVVVDRRKIQLLTLGTGFDSELTARENVYLNGAIIGYSKEFLDANYDKIVEFAELQNFMDEKVKNFSSGMVSRLGFAIATAGKNADILILDEVLSVGDEFFKEKSMKRIKEMIHSGATVLIVSHSLSTIKENCTKVIWLNKGKLMMIGRPKKVCDAYSRMNVPGAIKTKSARKSDSSKAAQNAAKKNVQKAAQGRDNQGKTVRKLGFIKKGNDFILVKNGVPDLKFTGLINIYEAWWYVVEGRLNLEYTGLVYNAGFYWYVSRGKIDVTFSGKVMHEGKEYIVKLGKALG</sequence>
<keyword evidence="2" id="KW-0813">Transport</keyword>
<evidence type="ECO:0000313" key="6">
    <source>
        <dbReference type="EMBL" id="CDD55700.1"/>
    </source>
</evidence>
<dbReference type="AlphaFoldDB" id="R7ABH0"/>
<keyword evidence="3" id="KW-0547">Nucleotide-binding</keyword>
<evidence type="ECO:0000256" key="3">
    <source>
        <dbReference type="ARBA" id="ARBA00022741"/>
    </source>
</evidence>
<dbReference type="GO" id="GO:0016020">
    <property type="term" value="C:membrane"/>
    <property type="evidence" value="ECO:0007669"/>
    <property type="project" value="InterPro"/>
</dbReference>
<dbReference type="Gene3D" id="3.40.50.300">
    <property type="entry name" value="P-loop containing nucleotide triphosphate hydrolases"/>
    <property type="match status" value="1"/>
</dbReference>
<dbReference type="CDD" id="cd03220">
    <property type="entry name" value="ABC_KpsT_Wzt"/>
    <property type="match status" value="1"/>
</dbReference>
<dbReference type="EMBL" id="CBHH010000018">
    <property type="protein sequence ID" value="CDD55700.1"/>
    <property type="molecule type" value="Genomic_DNA"/>
</dbReference>
<evidence type="ECO:0000256" key="1">
    <source>
        <dbReference type="ARBA" id="ARBA00005417"/>
    </source>
</evidence>
<evidence type="ECO:0000256" key="2">
    <source>
        <dbReference type="ARBA" id="ARBA00022448"/>
    </source>
</evidence>
<accession>R7ABH0</accession>
<dbReference type="PANTHER" id="PTHR46743:SF2">
    <property type="entry name" value="TEICHOIC ACIDS EXPORT ATP-BINDING PROTEIN TAGH"/>
    <property type="match status" value="1"/>
</dbReference>
<dbReference type="InterPro" id="IPR003593">
    <property type="entry name" value="AAA+_ATPase"/>
</dbReference>
<feature type="domain" description="ABC transporter" evidence="5">
    <location>
        <begin position="31"/>
        <end position="256"/>
    </location>
</feature>
<dbReference type="InterPro" id="IPR003439">
    <property type="entry name" value="ABC_transporter-like_ATP-bd"/>
</dbReference>
<dbReference type="Proteomes" id="UP000018141">
    <property type="component" value="Unassembled WGS sequence"/>
</dbReference>
<organism evidence="6 7">
    <name type="scientific">Bacteroides pectinophilus CAG:437</name>
    <dbReference type="NCBI Taxonomy" id="1263051"/>
    <lineage>
        <taxon>Bacteria</taxon>
        <taxon>Bacillati</taxon>
        <taxon>Bacillota</taxon>
        <taxon>Clostridia</taxon>
        <taxon>Eubacteriales</taxon>
    </lineage>
</organism>
<protein>
    <recommendedName>
        <fullName evidence="5">ABC transporter domain-containing protein</fullName>
    </recommendedName>
</protein>
<comment type="caution">
    <text evidence="6">The sequence shown here is derived from an EMBL/GenBank/DDBJ whole genome shotgun (WGS) entry which is preliminary data.</text>
</comment>
<dbReference type="SUPFAM" id="SSF52540">
    <property type="entry name" value="P-loop containing nucleoside triphosphate hydrolases"/>
    <property type="match status" value="1"/>
</dbReference>
<evidence type="ECO:0000256" key="4">
    <source>
        <dbReference type="ARBA" id="ARBA00022840"/>
    </source>
</evidence>
<dbReference type="GO" id="GO:0140359">
    <property type="term" value="F:ABC-type transporter activity"/>
    <property type="evidence" value="ECO:0007669"/>
    <property type="project" value="InterPro"/>
</dbReference>
<dbReference type="PANTHER" id="PTHR46743">
    <property type="entry name" value="TEICHOIC ACIDS EXPORT ATP-BINDING PROTEIN TAGH"/>
    <property type="match status" value="1"/>
</dbReference>
<evidence type="ECO:0000313" key="7">
    <source>
        <dbReference type="Proteomes" id="UP000018141"/>
    </source>
</evidence>
<dbReference type="GO" id="GO:0005524">
    <property type="term" value="F:ATP binding"/>
    <property type="evidence" value="ECO:0007669"/>
    <property type="project" value="UniProtKB-KW"/>
</dbReference>
<dbReference type="InterPro" id="IPR027417">
    <property type="entry name" value="P-loop_NTPase"/>
</dbReference>